<dbReference type="InterPro" id="IPR010972">
    <property type="entry name" value="Beta-PGM"/>
</dbReference>
<dbReference type="InterPro" id="IPR036412">
    <property type="entry name" value="HAD-like_sf"/>
</dbReference>
<dbReference type="SUPFAM" id="SSF56784">
    <property type="entry name" value="HAD-like"/>
    <property type="match status" value="1"/>
</dbReference>
<dbReference type="InterPro" id="IPR023214">
    <property type="entry name" value="HAD_sf"/>
</dbReference>
<dbReference type="SFLD" id="SFLDS00003">
    <property type="entry name" value="Haloacid_Dehalogenase"/>
    <property type="match status" value="1"/>
</dbReference>
<dbReference type="InterPro" id="IPR008928">
    <property type="entry name" value="6-hairpin_glycosidase_sf"/>
</dbReference>
<dbReference type="InterPro" id="IPR005195">
    <property type="entry name" value="Glyco_hydro_65_M"/>
</dbReference>
<dbReference type="GO" id="GO:0008801">
    <property type="term" value="F:beta-phosphoglucomutase activity"/>
    <property type="evidence" value="ECO:0007669"/>
    <property type="project" value="UniProtKB-EC"/>
</dbReference>
<keyword evidence="6" id="KW-1185">Reference proteome</keyword>
<dbReference type="Pfam" id="PF03636">
    <property type="entry name" value="Glyco_hydro_65N"/>
    <property type="match status" value="1"/>
</dbReference>
<dbReference type="CDD" id="cd02598">
    <property type="entry name" value="HAD_BPGM"/>
    <property type="match status" value="1"/>
</dbReference>
<dbReference type="Gene3D" id="1.50.10.10">
    <property type="match status" value="1"/>
</dbReference>
<dbReference type="InterPro" id="IPR023198">
    <property type="entry name" value="PGP-like_dom2"/>
</dbReference>
<dbReference type="SUPFAM" id="SSF74650">
    <property type="entry name" value="Galactose mutarotase-like"/>
    <property type="match status" value="1"/>
</dbReference>
<dbReference type="Pfam" id="PF03632">
    <property type="entry name" value="Glyco_hydro_65m"/>
    <property type="match status" value="1"/>
</dbReference>
<protein>
    <submittedName>
        <fullName evidence="5">Beta-phosphoglucomutase</fullName>
        <ecNumber evidence="5">5.4.2.6</ecNumber>
    </submittedName>
</protein>
<dbReference type="EC" id="5.4.2.6" evidence="5"/>
<dbReference type="Gene3D" id="3.40.50.1000">
    <property type="entry name" value="HAD superfamily/HAD-like"/>
    <property type="match status" value="1"/>
</dbReference>
<feature type="domain" description="Glycoside hydrolase family 65 N-terminal" evidence="4">
    <location>
        <begin position="24"/>
        <end position="258"/>
    </location>
</feature>
<name>A0ABR8A9P4_9CYAN</name>
<comment type="similarity">
    <text evidence="1">Belongs to the HAD-like hydrolase superfamily. CbbY/CbbZ/Gph/YieH family.</text>
</comment>
<evidence type="ECO:0000313" key="6">
    <source>
        <dbReference type="Proteomes" id="UP000658514"/>
    </source>
</evidence>
<accession>A0ABR8A9P4</accession>
<dbReference type="NCBIfam" id="TIGR01509">
    <property type="entry name" value="HAD-SF-IA-v3"/>
    <property type="match status" value="1"/>
</dbReference>
<dbReference type="Gene3D" id="1.10.150.240">
    <property type="entry name" value="Putative phosphatase, domain 2"/>
    <property type="match status" value="1"/>
</dbReference>
<dbReference type="PRINTS" id="PR00413">
    <property type="entry name" value="HADHALOGNASE"/>
</dbReference>
<dbReference type="InterPro" id="IPR005194">
    <property type="entry name" value="Glyco_hydro_65_C"/>
</dbReference>
<dbReference type="InterPro" id="IPR012341">
    <property type="entry name" value="6hp_glycosidase-like_sf"/>
</dbReference>
<gene>
    <name evidence="5" type="primary">pgmB</name>
    <name evidence="5" type="ORF">H6G24_14600</name>
</gene>
<dbReference type="InterPro" id="IPR011013">
    <property type="entry name" value="Gal_mutarotase_sf_dom"/>
</dbReference>
<dbReference type="InterPro" id="IPR005196">
    <property type="entry name" value="Glyco_hydro_65_N"/>
</dbReference>
<sequence>MVNLSVRNSHNNQALNEATDWNVIETEFNPAQLHHKETVFTLSNGYLGTRGSFEEGYPQDSAATLIHGLYDKVAIAYTELVNCPSWLPLTIKVAGDRFTMDSGEIIYYERRLDLRLGILSRDVRWRSPQGHTLDFHFERFASLADRHVLAIRAQVTSLDFEGEVSFETSFDSTPQTQGVPHWKTLNQGGVDRIIWLYNQTIHSEIQLGMAAKLVVEGENAPPINLANADTAPTLSTTFQVVPGKSVSVEKIITLFTSREIETPIAAALQRLADEPRYSTLLAAHIAAWEQVWQDSDIIIEGDRQAQLSVRYNLFQLLAVAPRQDDRVSIPPKTLSGFAYRGHIFWDTEIFILPFLTLTQPALARNLLTYRYHTLPGARRKAQEAGYQGAMFAWESADTGDEVTPRWVPHASGNGELVRIWCGDIEVHINTDVAYAAWHYWQTTGDDDWMRDYGAEIILDTAVFWQSRAIWNAERQSYDILDVIGPDENHDRVNNNAFTNVMVQWHLQSALALWDWLKQAYPEKSSQLAQQLQLTIERLHQWTEIQELLYVNQDEFTGLIEQFEGFYQLEDVNLADYEPRTQSLQGLLGIEATNQKQILKQPDVLMLLYLLRERYNYKTLAINWDYYSKRTDHSYGSSLGPAIHAILACDLNQPTHAYTHFLRSALVDLEDVRRNAAEGIHAASAGGVWQAVVFGFGGIRMTKLGPVACPNLPPTWKRLKFRLQWRNEWYDFDLRQNTDMEIDNPPAEVNLQPAHPQIKGVIFDLDGVLTDTSELHYLGWKRVADEEGIPFNREANDAIRGLPRRETLMQILGDRTATEAQIQDMMERKNGYFLELIETITADDLLPGVANLLQELRDAGIKIALGSSSKNAQTVIQRLGVQDKFDAIADGYSVTQPKPAPDLFLFAAQQIGISPSQCIVIEDAIAGVEAAKAAGMWSVGLGPIERLGKANVVLPSLDRVTWSNLHQRIANSQELAVLSRS</sequence>
<dbReference type="EMBL" id="JACJQH010000020">
    <property type="protein sequence ID" value="MBD2196716.1"/>
    <property type="molecule type" value="Genomic_DNA"/>
</dbReference>
<dbReference type="InterPro" id="IPR010976">
    <property type="entry name" value="B-phosphoglucomutase_hydrolase"/>
</dbReference>
<dbReference type="SFLD" id="SFLDG01135">
    <property type="entry name" value="C1.5.6:_HAD__Beta-PGM__Phospha"/>
    <property type="match status" value="1"/>
</dbReference>
<feature type="domain" description="Glycoside hydrolase family 65 C-terminal" evidence="3">
    <location>
        <begin position="709"/>
        <end position="736"/>
    </location>
</feature>
<dbReference type="Gene3D" id="2.60.420.10">
    <property type="entry name" value="Maltose phosphorylase, domain 3"/>
    <property type="match status" value="1"/>
</dbReference>
<dbReference type="Pfam" id="PF00702">
    <property type="entry name" value="Hydrolase"/>
    <property type="match status" value="1"/>
</dbReference>
<dbReference type="InterPro" id="IPR006439">
    <property type="entry name" value="HAD-SF_hydro_IA"/>
</dbReference>
<dbReference type="RefSeq" id="WP_190539865.1">
    <property type="nucleotide sequence ID" value="NZ_CAWPNO010000052.1"/>
</dbReference>
<evidence type="ECO:0000259" key="3">
    <source>
        <dbReference type="Pfam" id="PF03633"/>
    </source>
</evidence>
<keyword evidence="5" id="KW-0413">Isomerase</keyword>
<comment type="caution">
    <text evidence="5">The sequence shown here is derived from an EMBL/GenBank/DDBJ whole genome shotgun (WGS) entry which is preliminary data.</text>
</comment>
<dbReference type="SFLD" id="SFLDG01129">
    <property type="entry name" value="C1.5:_HAD__Beta-PGM__Phosphata"/>
    <property type="match status" value="1"/>
</dbReference>
<organism evidence="5 6">
    <name type="scientific">Calothrix parietina FACHB-288</name>
    <dbReference type="NCBI Taxonomy" id="2692896"/>
    <lineage>
        <taxon>Bacteria</taxon>
        <taxon>Bacillati</taxon>
        <taxon>Cyanobacteriota</taxon>
        <taxon>Cyanophyceae</taxon>
        <taxon>Nostocales</taxon>
        <taxon>Calotrichaceae</taxon>
        <taxon>Calothrix</taxon>
    </lineage>
</organism>
<dbReference type="SUPFAM" id="SSF48208">
    <property type="entry name" value="Six-hairpin glycosidases"/>
    <property type="match status" value="1"/>
</dbReference>
<proteinExistence type="inferred from homology"/>
<reference evidence="5 6" key="1">
    <citation type="journal article" date="2020" name="ISME J.">
        <title>Comparative genomics reveals insights into cyanobacterial evolution and habitat adaptation.</title>
        <authorList>
            <person name="Chen M.Y."/>
            <person name="Teng W.K."/>
            <person name="Zhao L."/>
            <person name="Hu C.X."/>
            <person name="Zhou Y.K."/>
            <person name="Han B.P."/>
            <person name="Song L.R."/>
            <person name="Shu W.S."/>
        </authorList>
    </citation>
    <scope>NUCLEOTIDE SEQUENCE [LARGE SCALE GENOMIC DNA]</scope>
    <source>
        <strain evidence="5 6">FACHB-288</strain>
    </source>
</reference>
<dbReference type="PANTHER" id="PTHR11051:SF8">
    <property type="entry name" value="PROTEIN-GLUCOSYLGALACTOSYLHYDROXYLYSINE GLUCOSIDASE"/>
    <property type="match status" value="1"/>
</dbReference>
<evidence type="ECO:0000313" key="5">
    <source>
        <dbReference type="EMBL" id="MBD2196716.1"/>
    </source>
</evidence>
<evidence type="ECO:0000259" key="2">
    <source>
        <dbReference type="Pfam" id="PF03632"/>
    </source>
</evidence>
<dbReference type="NCBIfam" id="TIGR01990">
    <property type="entry name" value="bPGM"/>
    <property type="match status" value="1"/>
</dbReference>
<dbReference type="InterPro" id="IPR037018">
    <property type="entry name" value="GH65_N"/>
</dbReference>
<feature type="domain" description="Glycoside hydrolase family 65 central catalytic" evidence="2">
    <location>
        <begin position="310"/>
        <end position="689"/>
    </location>
</feature>
<evidence type="ECO:0000256" key="1">
    <source>
        <dbReference type="ARBA" id="ARBA00006171"/>
    </source>
</evidence>
<dbReference type="Pfam" id="PF03633">
    <property type="entry name" value="Glyco_hydro_65C"/>
    <property type="match status" value="1"/>
</dbReference>
<evidence type="ECO:0000259" key="4">
    <source>
        <dbReference type="Pfam" id="PF03636"/>
    </source>
</evidence>
<dbReference type="NCBIfam" id="TIGR02009">
    <property type="entry name" value="PGMB-YQAB-SF"/>
    <property type="match status" value="1"/>
</dbReference>
<dbReference type="Proteomes" id="UP000658514">
    <property type="component" value="Unassembled WGS sequence"/>
</dbReference>
<dbReference type="Gene3D" id="2.70.98.40">
    <property type="entry name" value="Glycoside hydrolase, family 65, N-terminal domain"/>
    <property type="match status" value="1"/>
</dbReference>
<dbReference type="PANTHER" id="PTHR11051">
    <property type="entry name" value="GLYCOSYL HYDROLASE-RELATED"/>
    <property type="match status" value="1"/>
</dbReference>